<comment type="caution">
    <text evidence="3">The sequence shown here is derived from an EMBL/GenBank/DDBJ whole genome shotgun (WGS) entry which is preliminary data.</text>
</comment>
<reference evidence="3" key="2">
    <citation type="submission" date="2020-09" db="EMBL/GenBank/DDBJ databases">
        <authorList>
            <person name="Sun Q."/>
            <person name="Kim S."/>
        </authorList>
    </citation>
    <scope>NUCLEOTIDE SEQUENCE</scope>
    <source>
        <strain evidence="3">KCTC 32513</strain>
    </source>
</reference>
<dbReference type="InterPro" id="IPR031100">
    <property type="entry name" value="LOG_fam"/>
</dbReference>
<dbReference type="Proteomes" id="UP000634004">
    <property type="component" value="Unassembled WGS sequence"/>
</dbReference>
<dbReference type="EMBL" id="BMZH01000003">
    <property type="protein sequence ID" value="GHA88650.1"/>
    <property type="molecule type" value="Genomic_DNA"/>
</dbReference>
<dbReference type="GO" id="GO:0009691">
    <property type="term" value="P:cytokinin biosynthetic process"/>
    <property type="evidence" value="ECO:0007669"/>
    <property type="project" value="UniProtKB-UniRule"/>
</dbReference>
<dbReference type="EC" id="3.2.2.n1" evidence="2"/>
<gene>
    <name evidence="3" type="ORF">GCM10009069_09550</name>
</gene>
<name>A0A8J3CR02_9PROT</name>
<comment type="catalytic activity">
    <reaction evidence="1">
        <text>AMP + H2O = D-ribose 5-phosphate + adenine</text>
        <dbReference type="Rhea" id="RHEA:20129"/>
        <dbReference type="ChEBI" id="CHEBI:15377"/>
        <dbReference type="ChEBI" id="CHEBI:16708"/>
        <dbReference type="ChEBI" id="CHEBI:78346"/>
        <dbReference type="ChEBI" id="CHEBI:456215"/>
        <dbReference type="EC" id="3.2.2.4"/>
    </reaction>
</comment>
<evidence type="ECO:0000313" key="4">
    <source>
        <dbReference type="Proteomes" id="UP000634004"/>
    </source>
</evidence>
<dbReference type="SUPFAM" id="SSF102405">
    <property type="entry name" value="MCP/YpsA-like"/>
    <property type="match status" value="1"/>
</dbReference>
<evidence type="ECO:0000313" key="3">
    <source>
        <dbReference type="EMBL" id="GHA88650.1"/>
    </source>
</evidence>
<evidence type="ECO:0000256" key="1">
    <source>
        <dbReference type="ARBA" id="ARBA00000274"/>
    </source>
</evidence>
<proteinExistence type="inferred from homology"/>
<evidence type="ECO:0000256" key="2">
    <source>
        <dbReference type="RuleBase" id="RU363015"/>
    </source>
</evidence>
<protein>
    <recommendedName>
        <fullName evidence="2">Cytokinin riboside 5'-monophosphate phosphoribohydrolase</fullName>
        <ecNumber evidence="2">3.2.2.n1</ecNumber>
    </recommendedName>
</protein>
<dbReference type="NCBIfam" id="TIGR00730">
    <property type="entry name" value="Rossman fold protein, TIGR00730 family"/>
    <property type="match status" value="1"/>
</dbReference>
<organism evidence="3 4">
    <name type="scientific">Algimonas arctica</name>
    <dbReference type="NCBI Taxonomy" id="1479486"/>
    <lineage>
        <taxon>Bacteria</taxon>
        <taxon>Pseudomonadati</taxon>
        <taxon>Pseudomonadota</taxon>
        <taxon>Alphaproteobacteria</taxon>
        <taxon>Maricaulales</taxon>
        <taxon>Robiginitomaculaceae</taxon>
        <taxon>Algimonas</taxon>
    </lineage>
</organism>
<sequence>MTEKFGGNERNIDAKGLTQRQQDLMKSEAYRLSSNDPDLLGLDELRSVRLQLEYLKADLLQTREGIQSTIVVFGSARLRAKEAVEADLETARNAETVDVSKISDLEKQLRRSDYYEEARRFAKIVSQRFHVAGRPDFVVVTGGGPGIMEAANRGADEAGARSIGLNIDLPKEQIPNPYISPELCFRFRYFGLRKMHFLMRAKALVAFPGGFGTLDEVFDVLTLVQTKKIDPIPIILVGSAYWNRVVDFEFLVEEGFVAPDDLSLFTVVDTAVEAVHVICEFYNKTPPSDSVMIGACPP</sequence>
<keyword evidence="2" id="KW-0378">Hydrolase</keyword>
<dbReference type="AlphaFoldDB" id="A0A8J3CR02"/>
<dbReference type="RefSeq" id="WP_189495978.1">
    <property type="nucleotide sequence ID" value="NZ_BMZH01000003.1"/>
</dbReference>
<keyword evidence="2" id="KW-0203">Cytokinin biosynthesis</keyword>
<dbReference type="InterPro" id="IPR005269">
    <property type="entry name" value="LOG"/>
</dbReference>
<dbReference type="GO" id="GO:0005829">
    <property type="term" value="C:cytosol"/>
    <property type="evidence" value="ECO:0007669"/>
    <property type="project" value="TreeGrafter"/>
</dbReference>
<dbReference type="Pfam" id="PF03641">
    <property type="entry name" value="Lysine_decarbox"/>
    <property type="match status" value="1"/>
</dbReference>
<keyword evidence="4" id="KW-1185">Reference proteome</keyword>
<dbReference type="PANTHER" id="PTHR43393:SF3">
    <property type="entry name" value="LYSINE DECARBOXYLASE-LIKE PROTEIN"/>
    <property type="match status" value="1"/>
</dbReference>
<comment type="similarity">
    <text evidence="2">Belongs to the LOG family.</text>
</comment>
<dbReference type="InterPro" id="IPR052341">
    <property type="entry name" value="LOG_family_nucleotidases"/>
</dbReference>
<dbReference type="GO" id="GO:0008714">
    <property type="term" value="F:AMP nucleosidase activity"/>
    <property type="evidence" value="ECO:0007669"/>
    <property type="project" value="UniProtKB-EC"/>
</dbReference>
<dbReference type="PANTHER" id="PTHR43393">
    <property type="entry name" value="CYTOKININ RIBOSIDE 5'-MONOPHOSPHATE PHOSPHORIBOHYDROLASE"/>
    <property type="match status" value="1"/>
</dbReference>
<dbReference type="Gene3D" id="3.40.50.450">
    <property type="match status" value="1"/>
</dbReference>
<reference evidence="3" key="1">
    <citation type="journal article" date="2014" name="Int. J. Syst. Evol. Microbiol.">
        <title>Complete genome sequence of Corynebacterium casei LMG S-19264T (=DSM 44701T), isolated from a smear-ripened cheese.</title>
        <authorList>
            <consortium name="US DOE Joint Genome Institute (JGI-PGF)"/>
            <person name="Walter F."/>
            <person name="Albersmeier A."/>
            <person name="Kalinowski J."/>
            <person name="Ruckert C."/>
        </authorList>
    </citation>
    <scope>NUCLEOTIDE SEQUENCE</scope>
    <source>
        <strain evidence="3">KCTC 32513</strain>
    </source>
</reference>
<accession>A0A8J3CR02</accession>